<proteinExistence type="predicted"/>
<feature type="region of interest" description="Disordered" evidence="1">
    <location>
        <begin position="153"/>
        <end position="181"/>
    </location>
</feature>
<protein>
    <submittedName>
        <fullName evidence="2">Uncharacterized protein</fullName>
    </submittedName>
</protein>
<feature type="region of interest" description="Disordered" evidence="1">
    <location>
        <begin position="200"/>
        <end position="288"/>
    </location>
</feature>
<evidence type="ECO:0000256" key="1">
    <source>
        <dbReference type="SAM" id="MobiDB-lite"/>
    </source>
</evidence>
<sequence>MGAAALLWGLAVFCWPLTVPSNAKSVHLCLLWRHSCRSRKRRYLIARLHDEGSRGALRGPAGRPDDARRHDAAEPGEPGYRHDRRDLPVPERSAGPAVHLGGSPVRCTCRSCPVPAASPRRCRRRRRVASPRRNDQVDWPAAVQPGVAVRCLQRQPGDRRHPAAARAGAPGRSPSLAARRRVGAGGRHLLDAELPHVRSHLRDEPGATSGIVVTGVADPISPPRRSPARPDRVRSRAIGKKRSPGRRRPQPAAAGPRCGRAARSPGWPSARGPRAMAGQRRPCGAVPGDGSPRCLQGMHRSPNRHWTTWWEASRIQRNPHSSAAAPAASGWISRSPICPCALPEPRPVR</sequence>
<name>A0A3N4REK3_9ACTN</name>
<keyword evidence="3" id="KW-1185">Reference proteome</keyword>
<dbReference type="Proteomes" id="UP000266906">
    <property type="component" value="Unassembled WGS sequence"/>
</dbReference>
<feature type="compositionally biased region" description="Basic residues" evidence="1">
    <location>
        <begin position="235"/>
        <end position="249"/>
    </location>
</feature>
<feature type="region of interest" description="Disordered" evidence="1">
    <location>
        <begin position="54"/>
        <end position="97"/>
    </location>
</feature>
<evidence type="ECO:0000313" key="2">
    <source>
        <dbReference type="EMBL" id="RPE31838.1"/>
    </source>
</evidence>
<reference evidence="2 3" key="1">
    <citation type="submission" date="2018-11" db="EMBL/GenBank/DDBJ databases">
        <title>Sequencing the genomes of 1000 actinobacteria strains.</title>
        <authorList>
            <person name="Klenk H.-P."/>
        </authorList>
    </citation>
    <scope>NUCLEOTIDE SEQUENCE [LARGE SCALE GENOMIC DNA]</scope>
    <source>
        <strain evidence="2 3">DSM 44781</strain>
    </source>
</reference>
<feature type="compositionally biased region" description="Basic and acidic residues" evidence="1">
    <location>
        <begin position="63"/>
        <end position="89"/>
    </location>
</feature>
<comment type="caution">
    <text evidence="2">The sequence shown here is derived from an EMBL/GenBank/DDBJ whole genome shotgun (WGS) entry which is preliminary data.</text>
</comment>
<dbReference type="EMBL" id="RKQG01000001">
    <property type="protein sequence ID" value="RPE31838.1"/>
    <property type="molecule type" value="Genomic_DNA"/>
</dbReference>
<accession>A0A3N4REK3</accession>
<feature type="compositionally biased region" description="Low complexity" evidence="1">
    <location>
        <begin position="164"/>
        <end position="174"/>
    </location>
</feature>
<dbReference type="AlphaFoldDB" id="A0A3N4REK3"/>
<gene>
    <name evidence="2" type="ORF">EDD38_0075</name>
</gene>
<evidence type="ECO:0000313" key="3">
    <source>
        <dbReference type="Proteomes" id="UP000266906"/>
    </source>
</evidence>
<feature type="compositionally biased region" description="Low complexity" evidence="1">
    <location>
        <begin position="250"/>
        <end position="266"/>
    </location>
</feature>
<organism evidence="2 3">
    <name type="scientific">Kitasatospora cineracea</name>
    <dbReference type="NCBI Taxonomy" id="88074"/>
    <lineage>
        <taxon>Bacteria</taxon>
        <taxon>Bacillati</taxon>
        <taxon>Actinomycetota</taxon>
        <taxon>Actinomycetes</taxon>
        <taxon>Kitasatosporales</taxon>
        <taxon>Streptomycetaceae</taxon>
        <taxon>Kitasatospora</taxon>
    </lineage>
</organism>